<protein>
    <submittedName>
        <fullName evidence="2">Predicted MPP superfamily phosphohydrolase</fullName>
    </submittedName>
</protein>
<evidence type="ECO:0000313" key="2">
    <source>
        <dbReference type="EMBL" id="SNX68114.1"/>
    </source>
</evidence>
<dbReference type="RefSeq" id="WP_097157513.1">
    <property type="nucleotide sequence ID" value="NZ_JBEPMQ010000001.1"/>
</dbReference>
<dbReference type="GO" id="GO:0009245">
    <property type="term" value="P:lipid A biosynthetic process"/>
    <property type="evidence" value="ECO:0007669"/>
    <property type="project" value="TreeGrafter"/>
</dbReference>
<feature type="domain" description="Calcineurin-like phosphoesterase" evidence="1">
    <location>
        <begin position="44"/>
        <end position="203"/>
    </location>
</feature>
<dbReference type="AlphaFoldDB" id="A0A285CKN8"/>
<dbReference type="PANTHER" id="PTHR31302">
    <property type="entry name" value="TRANSMEMBRANE PROTEIN WITH METALLOPHOSPHOESTERASE DOMAIN-RELATED"/>
    <property type="match status" value="1"/>
</dbReference>
<sequence>MLSFFIIVLVSAILLVLYMVREGFATRVKRHTLEFTDFPQGQQMRIFFISDIHKRNINDKLLALINEKVDAVVVGGDLTERGVPFHKVEKNIKELKKLGPVYFVWGNNDYEVDHKILDALLLHLGVTILDNRAVQLEFETGERVFMLGIDDMNGRKDRLDAALQDAETLGEGFRILVSHNPRILYKISEQDKIRLILSGHTHGGQIRLFGWGLYKKGRIFEKNGVIQLISNGYGTTKIPLRLGAKSETHIITLKQSE</sequence>
<organism evidence="2 3">
    <name type="scientific">Bacillus oleivorans</name>
    <dbReference type="NCBI Taxonomy" id="1448271"/>
    <lineage>
        <taxon>Bacteria</taxon>
        <taxon>Bacillati</taxon>
        <taxon>Bacillota</taxon>
        <taxon>Bacilli</taxon>
        <taxon>Bacillales</taxon>
        <taxon>Bacillaceae</taxon>
        <taxon>Bacillus</taxon>
    </lineage>
</organism>
<dbReference type="GO" id="GO:0016020">
    <property type="term" value="C:membrane"/>
    <property type="evidence" value="ECO:0007669"/>
    <property type="project" value="GOC"/>
</dbReference>
<reference evidence="2 3" key="1">
    <citation type="submission" date="2017-08" db="EMBL/GenBank/DDBJ databases">
        <authorList>
            <person name="de Groot N.N."/>
        </authorList>
    </citation>
    <scope>NUCLEOTIDE SEQUENCE [LARGE SCALE GENOMIC DNA]</scope>
    <source>
        <strain evidence="2 3">JC228</strain>
    </source>
</reference>
<dbReference type="Proteomes" id="UP000219546">
    <property type="component" value="Unassembled WGS sequence"/>
</dbReference>
<dbReference type="OrthoDB" id="9780884at2"/>
<accession>A0A285CKN8</accession>
<dbReference type="InterPro" id="IPR029052">
    <property type="entry name" value="Metallo-depent_PP-like"/>
</dbReference>
<name>A0A285CKN8_9BACI</name>
<evidence type="ECO:0000313" key="3">
    <source>
        <dbReference type="Proteomes" id="UP000219546"/>
    </source>
</evidence>
<dbReference type="InterPro" id="IPR051158">
    <property type="entry name" value="Metallophosphoesterase_sf"/>
</dbReference>
<evidence type="ECO:0000259" key="1">
    <source>
        <dbReference type="Pfam" id="PF00149"/>
    </source>
</evidence>
<dbReference type="Gene3D" id="3.60.21.10">
    <property type="match status" value="1"/>
</dbReference>
<dbReference type="PANTHER" id="PTHR31302:SF32">
    <property type="entry name" value="PHOSPHOESTERASE"/>
    <property type="match status" value="1"/>
</dbReference>
<dbReference type="SUPFAM" id="SSF56300">
    <property type="entry name" value="Metallo-dependent phosphatases"/>
    <property type="match status" value="1"/>
</dbReference>
<dbReference type="GO" id="GO:0008758">
    <property type="term" value="F:UDP-2,3-diacylglucosamine hydrolase activity"/>
    <property type="evidence" value="ECO:0007669"/>
    <property type="project" value="TreeGrafter"/>
</dbReference>
<keyword evidence="3" id="KW-1185">Reference proteome</keyword>
<dbReference type="EMBL" id="OAOP01000002">
    <property type="protein sequence ID" value="SNX68114.1"/>
    <property type="molecule type" value="Genomic_DNA"/>
</dbReference>
<proteinExistence type="predicted"/>
<dbReference type="Pfam" id="PF00149">
    <property type="entry name" value="Metallophos"/>
    <property type="match status" value="1"/>
</dbReference>
<keyword evidence="2" id="KW-0378">Hydrolase</keyword>
<dbReference type="InterPro" id="IPR004843">
    <property type="entry name" value="Calcineurin-like_PHP"/>
</dbReference>
<gene>
    <name evidence="2" type="ORF">SAMN05877753_102323</name>
</gene>